<evidence type="ECO:0000256" key="2">
    <source>
        <dbReference type="ARBA" id="ARBA00022692"/>
    </source>
</evidence>
<proteinExistence type="predicted"/>
<protein>
    <recommendedName>
        <fullName evidence="6">Yip1 domain-containing protein</fullName>
    </recommendedName>
</protein>
<feature type="transmembrane region" description="Helical" evidence="5">
    <location>
        <begin position="35"/>
        <end position="56"/>
    </location>
</feature>
<comment type="caution">
    <text evidence="7">The sequence shown here is derived from an EMBL/GenBank/DDBJ whole genome shotgun (WGS) entry which is preliminary data.</text>
</comment>
<dbReference type="EMBL" id="WJBC01000002">
    <property type="protein sequence ID" value="MBC3803249.1"/>
    <property type="molecule type" value="Genomic_DNA"/>
</dbReference>
<evidence type="ECO:0000256" key="4">
    <source>
        <dbReference type="ARBA" id="ARBA00023136"/>
    </source>
</evidence>
<dbReference type="Pfam" id="PF04893">
    <property type="entry name" value="Yip1"/>
    <property type="match status" value="1"/>
</dbReference>
<dbReference type="Proteomes" id="UP000603234">
    <property type="component" value="Unassembled WGS sequence"/>
</dbReference>
<feature type="transmembrane region" description="Helical" evidence="5">
    <location>
        <begin position="117"/>
        <end position="138"/>
    </location>
</feature>
<evidence type="ECO:0000256" key="5">
    <source>
        <dbReference type="SAM" id="Phobius"/>
    </source>
</evidence>
<keyword evidence="2 5" id="KW-0812">Transmembrane</keyword>
<keyword evidence="4 5" id="KW-0472">Membrane</keyword>
<name>A0ABR6WSH4_9FIRM</name>
<evidence type="ECO:0000256" key="1">
    <source>
        <dbReference type="ARBA" id="ARBA00004141"/>
    </source>
</evidence>
<feature type="transmembrane region" description="Helical" evidence="5">
    <location>
        <begin position="158"/>
        <end position="181"/>
    </location>
</feature>
<organism evidence="7 8">
    <name type="scientific">Acetobacterium fimetarium</name>
    <dbReference type="NCBI Taxonomy" id="52691"/>
    <lineage>
        <taxon>Bacteria</taxon>
        <taxon>Bacillati</taxon>
        <taxon>Bacillota</taxon>
        <taxon>Clostridia</taxon>
        <taxon>Eubacteriales</taxon>
        <taxon>Eubacteriaceae</taxon>
        <taxon>Acetobacterium</taxon>
    </lineage>
</organism>
<evidence type="ECO:0000256" key="3">
    <source>
        <dbReference type="ARBA" id="ARBA00022989"/>
    </source>
</evidence>
<comment type="subcellular location">
    <subcellularLocation>
        <location evidence="1">Membrane</location>
        <topology evidence="1">Multi-pass membrane protein</topology>
    </subcellularLocation>
</comment>
<reference evidence="7 8" key="1">
    <citation type="journal article" date="2020" name="mSystems">
        <title>Defining Genomic and Predicted Metabolic Features of the Acetobacterium Genus.</title>
        <authorList>
            <person name="Ross D.E."/>
            <person name="Marshall C.W."/>
            <person name="Gulliver D."/>
            <person name="May H.D."/>
            <person name="Norman R.S."/>
        </authorList>
    </citation>
    <scope>NUCLEOTIDE SEQUENCE [LARGE SCALE GENOMIC DNA]</scope>
    <source>
        <strain evidence="7 8">DSM 8238</strain>
    </source>
</reference>
<keyword evidence="3 5" id="KW-1133">Transmembrane helix</keyword>
<dbReference type="InterPro" id="IPR006977">
    <property type="entry name" value="Yip1_dom"/>
</dbReference>
<feature type="transmembrane region" description="Helical" evidence="5">
    <location>
        <begin position="193"/>
        <end position="215"/>
    </location>
</feature>
<accession>A0ABR6WSH4</accession>
<feature type="domain" description="Yip1" evidence="6">
    <location>
        <begin position="17"/>
        <end position="201"/>
    </location>
</feature>
<keyword evidence="8" id="KW-1185">Reference proteome</keyword>
<sequence>MLSEVNNRNGVNMNYLNLLIHPVQFFKQLMSREKISLLVPIIILIVIGIFSGLIAGNAVSTMDMGIAEDQMSMVKWITIGTGVFSGIIGLGIAVVVKAGIFNFVLNKMGGAGNFKTAVYVVGLSYFPKIIQSILSLIFQKPIDLTKAYEFDWVAFLGGIFSIFNIWQIIIVIIGLSVVYGLSYKKTAIPVIGLELLAAGLSLGTSLLTASSMAGISTTGIK</sequence>
<evidence type="ECO:0000259" key="6">
    <source>
        <dbReference type="Pfam" id="PF04893"/>
    </source>
</evidence>
<evidence type="ECO:0000313" key="7">
    <source>
        <dbReference type="EMBL" id="MBC3803249.1"/>
    </source>
</evidence>
<gene>
    <name evidence="7" type="ORF">GH808_02160</name>
</gene>
<evidence type="ECO:0000313" key="8">
    <source>
        <dbReference type="Proteomes" id="UP000603234"/>
    </source>
</evidence>
<feature type="transmembrane region" description="Helical" evidence="5">
    <location>
        <begin position="76"/>
        <end position="105"/>
    </location>
</feature>